<organism evidence="7 8">
    <name type="scientific">Algicella marina</name>
    <dbReference type="NCBI Taxonomy" id="2683284"/>
    <lineage>
        <taxon>Bacteria</taxon>
        <taxon>Pseudomonadati</taxon>
        <taxon>Pseudomonadota</taxon>
        <taxon>Alphaproteobacteria</taxon>
        <taxon>Rhodobacterales</taxon>
        <taxon>Paracoccaceae</taxon>
        <taxon>Algicella</taxon>
    </lineage>
</organism>
<evidence type="ECO:0000256" key="4">
    <source>
        <dbReference type="ARBA" id="ARBA00023136"/>
    </source>
</evidence>
<feature type="transmembrane region" description="Helical" evidence="6">
    <location>
        <begin position="111"/>
        <end position="131"/>
    </location>
</feature>
<dbReference type="InterPro" id="IPR052719">
    <property type="entry name" value="CvpA-like"/>
</dbReference>
<dbReference type="PANTHER" id="PTHR36926:SF1">
    <property type="entry name" value="COLICIN V PRODUCTION PROTEIN"/>
    <property type="match status" value="1"/>
</dbReference>
<keyword evidence="8" id="KW-1185">Reference proteome</keyword>
<dbReference type="RefSeq" id="WP_161861402.1">
    <property type="nucleotide sequence ID" value="NZ_CP046620.1"/>
</dbReference>
<dbReference type="InterPro" id="IPR003825">
    <property type="entry name" value="Colicin-V_CvpA"/>
</dbReference>
<dbReference type="PANTHER" id="PTHR36926">
    <property type="entry name" value="COLICIN V PRODUCTION PROTEIN"/>
    <property type="match status" value="1"/>
</dbReference>
<gene>
    <name evidence="7" type="ORF">GO499_06295</name>
</gene>
<dbReference type="KEGG" id="amaq:GO499_06295"/>
<protein>
    <submittedName>
        <fullName evidence="7">CvpA family protein</fullName>
    </submittedName>
</protein>
<feature type="transmembrane region" description="Helical" evidence="6">
    <location>
        <begin position="76"/>
        <end position="99"/>
    </location>
</feature>
<sequence length="208" mass="22025">MEGFTVIDGGALFVLVVSALLAYSRGFVREVLSIIGWVAAAVVAFIFAPDVVPLVYEIPYLDQIIETSCVLATMAAFGIVFVGALIVVSIFTPLISGAIQNSAIGPLDQGLGFLFGLARGALLIILVLILYDQFIAGSGEVPMIENSKTREILADAQANIANQLPEDARGWINDRYAQLTGDCEPPQQPVEAETPAEIPADGEDTTGN</sequence>
<comment type="subcellular location">
    <subcellularLocation>
        <location evidence="1">Membrane</location>
        <topology evidence="1">Multi-pass membrane protein</topology>
    </subcellularLocation>
</comment>
<accession>A0A6P1T070</accession>
<dbReference type="GO" id="GO:0009403">
    <property type="term" value="P:toxin biosynthetic process"/>
    <property type="evidence" value="ECO:0007669"/>
    <property type="project" value="InterPro"/>
</dbReference>
<dbReference type="EMBL" id="CP046620">
    <property type="protein sequence ID" value="QHQ34836.1"/>
    <property type="molecule type" value="Genomic_DNA"/>
</dbReference>
<keyword evidence="4 6" id="KW-0472">Membrane</keyword>
<feature type="region of interest" description="Disordered" evidence="5">
    <location>
        <begin position="180"/>
        <end position="208"/>
    </location>
</feature>
<dbReference type="AlphaFoldDB" id="A0A6P1T070"/>
<keyword evidence="3 6" id="KW-1133">Transmembrane helix</keyword>
<evidence type="ECO:0000313" key="7">
    <source>
        <dbReference type="EMBL" id="QHQ34836.1"/>
    </source>
</evidence>
<feature type="transmembrane region" description="Helical" evidence="6">
    <location>
        <begin position="31"/>
        <end position="56"/>
    </location>
</feature>
<evidence type="ECO:0000256" key="2">
    <source>
        <dbReference type="ARBA" id="ARBA00022692"/>
    </source>
</evidence>
<feature type="transmembrane region" description="Helical" evidence="6">
    <location>
        <begin position="6"/>
        <end position="24"/>
    </location>
</feature>
<evidence type="ECO:0000256" key="6">
    <source>
        <dbReference type="SAM" id="Phobius"/>
    </source>
</evidence>
<dbReference type="Proteomes" id="UP000464495">
    <property type="component" value="Chromosome"/>
</dbReference>
<proteinExistence type="predicted"/>
<evidence type="ECO:0000256" key="1">
    <source>
        <dbReference type="ARBA" id="ARBA00004141"/>
    </source>
</evidence>
<dbReference type="Pfam" id="PF02674">
    <property type="entry name" value="Colicin_V"/>
    <property type="match status" value="1"/>
</dbReference>
<evidence type="ECO:0000256" key="3">
    <source>
        <dbReference type="ARBA" id="ARBA00022989"/>
    </source>
</evidence>
<reference evidence="7 8" key="1">
    <citation type="submission" date="2019-12" db="EMBL/GenBank/DDBJ databases">
        <title>Complete genome sequence of Algicella marina strain 9Alg 56(T) isolated from the red alga Tichocarpus crinitus.</title>
        <authorList>
            <person name="Kim S.-G."/>
            <person name="Nedashkovskaya O.I."/>
        </authorList>
    </citation>
    <scope>NUCLEOTIDE SEQUENCE [LARGE SCALE GENOMIC DNA]</scope>
    <source>
        <strain evidence="7 8">9Alg 56</strain>
    </source>
</reference>
<name>A0A6P1T070_9RHOB</name>
<evidence type="ECO:0000313" key="8">
    <source>
        <dbReference type="Proteomes" id="UP000464495"/>
    </source>
</evidence>
<evidence type="ECO:0000256" key="5">
    <source>
        <dbReference type="SAM" id="MobiDB-lite"/>
    </source>
</evidence>
<keyword evidence="2 6" id="KW-0812">Transmembrane</keyword>
<dbReference type="GO" id="GO:0016020">
    <property type="term" value="C:membrane"/>
    <property type="evidence" value="ECO:0007669"/>
    <property type="project" value="UniProtKB-SubCell"/>
</dbReference>